<dbReference type="GO" id="GO:0016787">
    <property type="term" value="F:hydrolase activity"/>
    <property type="evidence" value="ECO:0007669"/>
    <property type="project" value="UniProtKB-KW"/>
</dbReference>
<proteinExistence type="inferred from homology"/>
<accession>A0A8G2BZM6</accession>
<evidence type="ECO:0000256" key="4">
    <source>
        <dbReference type="ARBA" id="ARBA00022723"/>
    </source>
</evidence>
<comment type="similarity">
    <text evidence="3">Belongs to the peptidase M20A family.</text>
</comment>
<evidence type="ECO:0000256" key="1">
    <source>
        <dbReference type="ARBA" id="ARBA00001941"/>
    </source>
</evidence>
<dbReference type="OrthoDB" id="5443984at2"/>
<dbReference type="InterPro" id="IPR002933">
    <property type="entry name" value="Peptidase_M20"/>
</dbReference>
<evidence type="ECO:0000256" key="3">
    <source>
        <dbReference type="ARBA" id="ARBA00006247"/>
    </source>
</evidence>
<evidence type="ECO:0000256" key="5">
    <source>
        <dbReference type="ARBA" id="ARBA00022801"/>
    </source>
</evidence>
<evidence type="ECO:0000256" key="7">
    <source>
        <dbReference type="ARBA" id="ARBA00023285"/>
    </source>
</evidence>
<evidence type="ECO:0000313" key="9">
    <source>
        <dbReference type="EMBL" id="SFL26603.1"/>
    </source>
</evidence>
<dbReference type="Gene3D" id="3.30.70.360">
    <property type="match status" value="1"/>
</dbReference>
<dbReference type="RefSeq" id="WP_092188436.1">
    <property type="nucleotide sequence ID" value="NZ_FOTO01000001.1"/>
</dbReference>
<gene>
    <name evidence="9" type="ORF">SAMN05421830_101238</name>
</gene>
<keyword evidence="5" id="KW-0378">Hydrolase</keyword>
<keyword evidence="4" id="KW-0479">Metal-binding</keyword>
<feature type="domain" description="Peptidase M20 dimerisation" evidence="8">
    <location>
        <begin position="200"/>
        <end position="307"/>
    </location>
</feature>
<dbReference type="EMBL" id="FOTO01000001">
    <property type="protein sequence ID" value="SFL26603.1"/>
    <property type="molecule type" value="Genomic_DNA"/>
</dbReference>
<dbReference type="Pfam" id="PF07687">
    <property type="entry name" value="M20_dimer"/>
    <property type="match status" value="1"/>
</dbReference>
<dbReference type="Pfam" id="PF01546">
    <property type="entry name" value="Peptidase_M20"/>
    <property type="match status" value="1"/>
</dbReference>
<evidence type="ECO:0000256" key="6">
    <source>
        <dbReference type="ARBA" id="ARBA00022833"/>
    </source>
</evidence>
<dbReference type="InterPro" id="IPR011650">
    <property type="entry name" value="Peptidase_M20_dimer"/>
</dbReference>
<reference evidence="9 10" key="1">
    <citation type="submission" date="2016-10" db="EMBL/GenBank/DDBJ databases">
        <authorList>
            <person name="Varghese N."/>
            <person name="Submissions S."/>
        </authorList>
    </citation>
    <scope>NUCLEOTIDE SEQUENCE [LARGE SCALE GENOMIC DNA]</scope>
    <source>
        <strain evidence="9 10">DSM 1741</strain>
    </source>
</reference>
<evidence type="ECO:0000259" key="8">
    <source>
        <dbReference type="Pfam" id="PF07687"/>
    </source>
</evidence>
<evidence type="ECO:0000313" key="10">
    <source>
        <dbReference type="Proteomes" id="UP000199581"/>
    </source>
</evidence>
<dbReference type="AlphaFoldDB" id="A0A8G2BZM6"/>
<name>A0A8G2BZM6_DESNO</name>
<sequence>MLSTVLELLENSRDELLRLQTDLVAIPALGPTNGGQGEKMKVEYLADHVARFAGVQAETIKAPDDNVDCGYRPNLIIRRPGKSPRTLWLIAHTDVVPTGDLSLWQGDPFVLRQEGDLIYGRGVEDNHQGMVSALLLLRALETAQVRTDLSLGILLAADEETGNTHGIEYIMRHHPHVFAADDLIVIPDFGTPDGQAIEVAEKSVLWLRFTVRGKQCHASTPEAGVNSLVGASALILALNRLHTVFDACDPLFDPPVSTFAPTKMEANVPNVNTIPGQDVFHLDCRVLPTYPLEDIEREVRAICDEVELERGVRIAFAPVVTEQAAPATPVDCEAVTRLTAALQKARGLEARVIGIGGGTVAAAFRKRGLPAICWSTLMHTAHQPNEHSSMTATIADARVFAHLLFDDQA</sequence>
<dbReference type="PANTHER" id="PTHR43808">
    <property type="entry name" value="ACETYLORNITHINE DEACETYLASE"/>
    <property type="match status" value="1"/>
</dbReference>
<dbReference type="InterPro" id="IPR010182">
    <property type="entry name" value="ArgE/DapE"/>
</dbReference>
<dbReference type="PANTHER" id="PTHR43808:SF32">
    <property type="entry name" value="ARGE_DAPE-RELATED DEACYLASE"/>
    <property type="match status" value="1"/>
</dbReference>
<dbReference type="Proteomes" id="UP000199581">
    <property type="component" value="Unassembled WGS sequence"/>
</dbReference>
<keyword evidence="6" id="KW-0862">Zinc</keyword>
<dbReference type="NCBIfam" id="NF010589">
    <property type="entry name" value="PRK13983.1"/>
    <property type="match status" value="1"/>
</dbReference>
<evidence type="ECO:0000256" key="2">
    <source>
        <dbReference type="ARBA" id="ARBA00001947"/>
    </source>
</evidence>
<comment type="caution">
    <text evidence="9">The sequence shown here is derived from an EMBL/GenBank/DDBJ whole genome shotgun (WGS) entry which is preliminary data.</text>
</comment>
<comment type="cofactor">
    <cofactor evidence="1">
        <name>Co(2+)</name>
        <dbReference type="ChEBI" id="CHEBI:48828"/>
    </cofactor>
</comment>
<protein>
    <submittedName>
        <fullName evidence="9">Succinyl-diaminopimelate desuccinylase</fullName>
    </submittedName>
</protein>
<dbReference type="SUPFAM" id="SSF55031">
    <property type="entry name" value="Bacterial exopeptidase dimerisation domain"/>
    <property type="match status" value="1"/>
</dbReference>
<comment type="cofactor">
    <cofactor evidence="2">
        <name>Zn(2+)</name>
        <dbReference type="ChEBI" id="CHEBI:29105"/>
    </cofactor>
</comment>
<dbReference type="SUPFAM" id="SSF53187">
    <property type="entry name" value="Zn-dependent exopeptidases"/>
    <property type="match status" value="1"/>
</dbReference>
<organism evidence="9 10">
    <name type="scientific">Desulfomicrobium norvegicum (strain DSM 1741 / NCIMB 8310)</name>
    <name type="common">Desulfovibrio baculatus (strain Norway 4)</name>
    <name type="synonym">Desulfovibrio desulfuricans (strain Norway 4)</name>
    <dbReference type="NCBI Taxonomy" id="52561"/>
    <lineage>
        <taxon>Bacteria</taxon>
        <taxon>Pseudomonadati</taxon>
        <taxon>Thermodesulfobacteriota</taxon>
        <taxon>Desulfovibrionia</taxon>
        <taxon>Desulfovibrionales</taxon>
        <taxon>Desulfomicrobiaceae</taxon>
        <taxon>Desulfomicrobium</taxon>
    </lineage>
</organism>
<dbReference type="InterPro" id="IPR050072">
    <property type="entry name" value="Peptidase_M20A"/>
</dbReference>
<dbReference type="InterPro" id="IPR036264">
    <property type="entry name" value="Bact_exopeptidase_dim_dom"/>
</dbReference>
<keyword evidence="7" id="KW-0170">Cobalt</keyword>
<dbReference type="NCBIfam" id="TIGR01910">
    <property type="entry name" value="DapE-ArgE"/>
    <property type="match status" value="1"/>
</dbReference>
<keyword evidence="10" id="KW-1185">Reference proteome</keyword>
<dbReference type="Gene3D" id="3.40.630.10">
    <property type="entry name" value="Zn peptidases"/>
    <property type="match status" value="1"/>
</dbReference>
<dbReference type="GO" id="GO:0046872">
    <property type="term" value="F:metal ion binding"/>
    <property type="evidence" value="ECO:0007669"/>
    <property type="project" value="UniProtKB-KW"/>
</dbReference>